<gene>
    <name evidence="2" type="ORF">SCD90_06305</name>
</gene>
<dbReference type="InterPro" id="IPR045632">
    <property type="entry name" value="DUF6314"/>
</dbReference>
<dbReference type="RefSeq" id="WP_319843774.1">
    <property type="nucleotide sequence ID" value="NZ_JAXAFJ010000002.1"/>
</dbReference>
<evidence type="ECO:0000313" key="3">
    <source>
        <dbReference type="Proteomes" id="UP001274321"/>
    </source>
</evidence>
<proteinExistence type="predicted"/>
<protein>
    <submittedName>
        <fullName evidence="2">DUF6314 family protein</fullName>
    </submittedName>
</protein>
<accession>A0ABU4RLG5</accession>
<evidence type="ECO:0000313" key="2">
    <source>
        <dbReference type="EMBL" id="MDX6805669.1"/>
    </source>
</evidence>
<dbReference type="Proteomes" id="UP001274321">
    <property type="component" value="Unassembled WGS sequence"/>
</dbReference>
<evidence type="ECO:0000259" key="1">
    <source>
        <dbReference type="Pfam" id="PF19834"/>
    </source>
</evidence>
<sequence length="167" mass="18182">MTEGRAAEMVPAGDGASVPTPAALLARLIGTWTIERSISPDGSFRGAATFVQRADGDLGYSEQGELVLPTGRFAAERRYRFEPHETGFTVHFVDTAPRLFHRVELRRMPDGAWTGEAPHPCGNDLYVTAYCFAPDGTFTIINRVSGPNKDYVVTSAYTRTGSQRIAA</sequence>
<feature type="domain" description="DUF6314" evidence="1">
    <location>
        <begin position="28"/>
        <end position="159"/>
    </location>
</feature>
<name>A0ABU4RLG5_9HYPH</name>
<organism evidence="2 3">
    <name type="scientific">Terrihabitans rhizophilus</name>
    <dbReference type="NCBI Taxonomy" id="3092662"/>
    <lineage>
        <taxon>Bacteria</taxon>
        <taxon>Pseudomonadati</taxon>
        <taxon>Pseudomonadota</taxon>
        <taxon>Alphaproteobacteria</taxon>
        <taxon>Hyphomicrobiales</taxon>
        <taxon>Terrihabitans</taxon>
    </lineage>
</organism>
<reference evidence="2 3" key="1">
    <citation type="submission" date="2023-11" db="EMBL/GenBank/DDBJ databases">
        <authorList>
            <person name="Bao R."/>
        </authorList>
    </citation>
    <scope>NUCLEOTIDE SEQUENCE [LARGE SCALE GENOMIC DNA]</scope>
    <source>
        <strain evidence="2 3">PJ23</strain>
    </source>
</reference>
<keyword evidence="3" id="KW-1185">Reference proteome</keyword>
<dbReference type="Pfam" id="PF19834">
    <property type="entry name" value="DUF6314"/>
    <property type="match status" value="1"/>
</dbReference>
<dbReference type="EMBL" id="JAXAFJ010000002">
    <property type="protein sequence ID" value="MDX6805669.1"/>
    <property type="molecule type" value="Genomic_DNA"/>
</dbReference>
<comment type="caution">
    <text evidence="2">The sequence shown here is derived from an EMBL/GenBank/DDBJ whole genome shotgun (WGS) entry which is preliminary data.</text>
</comment>